<dbReference type="GO" id="GO:0005694">
    <property type="term" value="C:chromosome"/>
    <property type="evidence" value="ECO:0007669"/>
    <property type="project" value="TreeGrafter"/>
</dbReference>
<dbReference type="InterPro" id="IPR001387">
    <property type="entry name" value="Cro/C1-type_HTH"/>
</dbReference>
<dbReference type="SMART" id="SM00470">
    <property type="entry name" value="ParB"/>
    <property type="match status" value="1"/>
</dbReference>
<dbReference type="CDD" id="cd00093">
    <property type="entry name" value="HTH_XRE"/>
    <property type="match status" value="1"/>
</dbReference>
<feature type="compositionally biased region" description="Pro residues" evidence="4">
    <location>
        <begin position="25"/>
        <end position="38"/>
    </location>
</feature>
<dbReference type="CDD" id="cd16393">
    <property type="entry name" value="SPO0J_N"/>
    <property type="match status" value="1"/>
</dbReference>
<dbReference type="SUPFAM" id="SSF110849">
    <property type="entry name" value="ParB/Sulfiredoxin"/>
    <property type="match status" value="1"/>
</dbReference>
<dbReference type="Gene3D" id="1.10.10.2830">
    <property type="match status" value="1"/>
</dbReference>
<dbReference type="FunFam" id="3.90.1530.30:FF:000001">
    <property type="entry name" value="Chromosome partitioning protein ParB"/>
    <property type="match status" value="1"/>
</dbReference>
<dbReference type="PROSITE" id="PS50943">
    <property type="entry name" value="HTH_CROC1"/>
    <property type="match status" value="1"/>
</dbReference>
<feature type="domain" description="HTH cro/C1-type" evidence="5">
    <location>
        <begin position="181"/>
        <end position="207"/>
    </location>
</feature>
<name>A0A2A9HBM8_TEPT2</name>
<keyword evidence="7" id="KW-1185">Reference proteome</keyword>
<evidence type="ECO:0000259" key="5">
    <source>
        <dbReference type="PROSITE" id="PS50943"/>
    </source>
</evidence>
<dbReference type="FunFam" id="1.10.10.2830:FF:000001">
    <property type="entry name" value="Chromosome partitioning protein ParB"/>
    <property type="match status" value="1"/>
</dbReference>
<sequence length="338" mass="37048">MTQPKRGLGRGLDALFGSSSAAPPVQEPPAPAPQPPASEAPTIPEREPAHEVPPEAAASPAPEPRPAAPARRGGPELLDIDLIAPNPEQPRTHFEPEQLRELAESIREHGIIQPLIVTRDEEGGYRLIAGERRLQAARLAGLETVPVVVREAADSELLELALIENIQRADLNPVEEAMAYRRLIEEYGLTQEEVARRVGKSRATIANALRLLNLEAEIRRSLVSGEITEGHARALLGLPEGRSRVNAWREVVRRQMSVRDTESYVRRQLAASPATAAKPAAQTARRDAALSDIEARLRRALSTRVRVEPQKKGAKIIIECYSAEEFENVVATLLGEYQ</sequence>
<dbReference type="InterPro" id="IPR003115">
    <property type="entry name" value="ParB_N"/>
</dbReference>
<dbReference type="InterPro" id="IPR041468">
    <property type="entry name" value="HTH_ParB/Spo0J"/>
</dbReference>
<dbReference type="PANTHER" id="PTHR33375:SF1">
    <property type="entry name" value="CHROMOSOME-PARTITIONING PROTEIN PARB-RELATED"/>
    <property type="match status" value="1"/>
</dbReference>
<dbReference type="InterPro" id="IPR036086">
    <property type="entry name" value="ParB/Sulfiredoxin_sf"/>
</dbReference>
<dbReference type="EMBL" id="PDJQ01000001">
    <property type="protein sequence ID" value="PFG73354.1"/>
    <property type="molecule type" value="Genomic_DNA"/>
</dbReference>
<accession>A0A2A9HBM8</accession>
<proteinExistence type="inferred from homology"/>
<keyword evidence="3" id="KW-0238">DNA-binding</keyword>
<reference evidence="6 7" key="1">
    <citation type="submission" date="2017-09" db="EMBL/GenBank/DDBJ databases">
        <title>Sequencing the genomes of two abundant thermophiles in Great Basin hot springs: Thermocrinis jamiesonii and novel Chloroflexi Thermoflexus hugenholtzii.</title>
        <authorList>
            <person name="Hedlund B."/>
        </authorList>
    </citation>
    <scope>NUCLEOTIDE SEQUENCE [LARGE SCALE GENOMIC DNA]</scope>
    <source>
        <strain evidence="6 7">G233</strain>
    </source>
</reference>
<dbReference type="Pfam" id="PF02195">
    <property type="entry name" value="ParB_N"/>
    <property type="match status" value="1"/>
</dbReference>
<dbReference type="Proteomes" id="UP000223071">
    <property type="component" value="Unassembled WGS sequence"/>
</dbReference>
<feature type="compositionally biased region" description="Basic and acidic residues" evidence="4">
    <location>
        <begin position="44"/>
        <end position="53"/>
    </location>
</feature>
<comment type="caution">
    <text evidence="6">The sequence shown here is derived from an EMBL/GenBank/DDBJ whole genome shotgun (WGS) entry which is preliminary data.</text>
</comment>
<dbReference type="InterPro" id="IPR050336">
    <property type="entry name" value="Chromosome_partition/occlusion"/>
</dbReference>
<organism evidence="6 7">
    <name type="scientific">Tepidiforma thermophila (strain KCTC 52669 / CGMCC 1.13589 / G233)</name>
    <dbReference type="NCBI Taxonomy" id="2761530"/>
    <lineage>
        <taxon>Bacteria</taxon>
        <taxon>Bacillati</taxon>
        <taxon>Chloroflexota</taxon>
        <taxon>Tepidiformia</taxon>
        <taxon>Tepidiformales</taxon>
        <taxon>Tepidiformaceae</taxon>
        <taxon>Tepidiforma</taxon>
    </lineage>
</organism>
<comment type="similarity">
    <text evidence="1">Belongs to the ParB family.</text>
</comment>
<dbReference type="PANTHER" id="PTHR33375">
    <property type="entry name" value="CHROMOSOME-PARTITIONING PROTEIN PARB-RELATED"/>
    <property type="match status" value="1"/>
</dbReference>
<dbReference type="NCBIfam" id="TIGR00180">
    <property type="entry name" value="parB_part"/>
    <property type="match status" value="1"/>
</dbReference>
<dbReference type="InterPro" id="IPR004437">
    <property type="entry name" value="ParB/RepB/Spo0J"/>
</dbReference>
<evidence type="ECO:0000256" key="2">
    <source>
        <dbReference type="ARBA" id="ARBA00022829"/>
    </source>
</evidence>
<evidence type="ECO:0000256" key="3">
    <source>
        <dbReference type="ARBA" id="ARBA00023125"/>
    </source>
</evidence>
<dbReference type="AlphaFoldDB" id="A0A2A9HBM8"/>
<gene>
    <name evidence="6" type="ORF">A9A59_0549</name>
</gene>
<dbReference type="Pfam" id="PF17762">
    <property type="entry name" value="HTH_ParB"/>
    <property type="match status" value="1"/>
</dbReference>
<protein>
    <submittedName>
        <fullName evidence="6">ParB family chromosome partitioning protein</fullName>
    </submittedName>
</protein>
<evidence type="ECO:0000256" key="1">
    <source>
        <dbReference type="ARBA" id="ARBA00006295"/>
    </source>
</evidence>
<evidence type="ECO:0000313" key="7">
    <source>
        <dbReference type="Proteomes" id="UP000223071"/>
    </source>
</evidence>
<evidence type="ECO:0000256" key="4">
    <source>
        <dbReference type="SAM" id="MobiDB-lite"/>
    </source>
</evidence>
<evidence type="ECO:0000313" key="6">
    <source>
        <dbReference type="EMBL" id="PFG73354.1"/>
    </source>
</evidence>
<keyword evidence="2" id="KW-0159">Chromosome partition</keyword>
<dbReference type="GO" id="GO:0003677">
    <property type="term" value="F:DNA binding"/>
    <property type="evidence" value="ECO:0007669"/>
    <property type="project" value="UniProtKB-KW"/>
</dbReference>
<feature type="region of interest" description="Disordered" evidence="4">
    <location>
        <begin position="1"/>
        <end position="73"/>
    </location>
</feature>
<dbReference type="RefSeq" id="WP_098502814.1">
    <property type="nucleotide sequence ID" value="NZ_PDJQ01000001.1"/>
</dbReference>
<dbReference type="Gene3D" id="3.90.1530.30">
    <property type="match status" value="1"/>
</dbReference>
<dbReference type="GO" id="GO:0007059">
    <property type="term" value="P:chromosome segregation"/>
    <property type="evidence" value="ECO:0007669"/>
    <property type="project" value="UniProtKB-KW"/>
</dbReference>